<comment type="caution">
    <text evidence="6">The sequence shown here is derived from an EMBL/GenBank/DDBJ whole genome shotgun (WGS) entry which is preliminary data.</text>
</comment>
<dbReference type="PRINTS" id="PR00332">
    <property type="entry name" value="HISTRIAD"/>
</dbReference>
<name>A0AAE3E688_9FIRM</name>
<evidence type="ECO:0000256" key="1">
    <source>
        <dbReference type="PIRSR" id="PIRSR601310-1"/>
    </source>
</evidence>
<dbReference type="Proteomes" id="UP001198200">
    <property type="component" value="Unassembled WGS sequence"/>
</dbReference>
<dbReference type="GO" id="GO:0003824">
    <property type="term" value="F:catalytic activity"/>
    <property type="evidence" value="ECO:0007669"/>
    <property type="project" value="InterPro"/>
</dbReference>
<dbReference type="PANTHER" id="PTHR46648:SF1">
    <property type="entry name" value="ADENOSINE 5'-MONOPHOSPHORAMIDASE HNT1"/>
    <property type="match status" value="1"/>
</dbReference>
<dbReference type="InterPro" id="IPR001310">
    <property type="entry name" value="Histidine_triad_HIT"/>
</dbReference>
<dbReference type="EMBL" id="JAJEQN010000038">
    <property type="protein sequence ID" value="MCC2222514.1"/>
    <property type="molecule type" value="Genomic_DNA"/>
</dbReference>
<dbReference type="SUPFAM" id="SSF54197">
    <property type="entry name" value="HIT-like"/>
    <property type="match status" value="1"/>
</dbReference>
<feature type="domain" description="HIT" evidence="5">
    <location>
        <begin position="7"/>
        <end position="114"/>
    </location>
</feature>
<dbReference type="RefSeq" id="WP_118615535.1">
    <property type="nucleotide sequence ID" value="NZ_JAJEQN010000038.1"/>
</dbReference>
<dbReference type="PROSITE" id="PS51084">
    <property type="entry name" value="HIT_2"/>
    <property type="match status" value="1"/>
</dbReference>
<accession>A0AAE3E688</accession>
<reference evidence="6 7" key="1">
    <citation type="submission" date="2021-10" db="EMBL/GenBank/DDBJ databases">
        <title>Anaerobic single-cell dispensing facilitates the cultivation of human gut bacteria.</title>
        <authorList>
            <person name="Afrizal A."/>
        </authorList>
    </citation>
    <scope>NUCLEOTIDE SEQUENCE [LARGE SCALE GENOMIC DNA]</scope>
    <source>
        <strain evidence="6 7">CLA-AA-H224</strain>
    </source>
</reference>
<dbReference type="CDD" id="cd01277">
    <property type="entry name" value="HINT_subgroup"/>
    <property type="match status" value="1"/>
</dbReference>
<keyword evidence="7" id="KW-1185">Reference proteome</keyword>
<evidence type="ECO:0000256" key="2">
    <source>
        <dbReference type="PIRSR" id="PIRSR601310-3"/>
    </source>
</evidence>
<dbReference type="InterPro" id="IPR011146">
    <property type="entry name" value="HIT-like"/>
</dbReference>
<dbReference type="InterPro" id="IPR039384">
    <property type="entry name" value="HINT"/>
</dbReference>
<sequence length="140" mass="15341">MLDDNCIFCKIAAGEIPSETVYEDEQFRAILDLGPASAGHTLILPKAHFKDVTEISDEYAANVLKVAAKLGKAMKKGLGCEGFNLVQNNGEAAGQTVMHFHMHVIPRYAGGEDMVSWDPKPAKREELEKQGAKLREALKD</sequence>
<evidence type="ECO:0000256" key="3">
    <source>
        <dbReference type="PROSITE-ProRule" id="PRU00464"/>
    </source>
</evidence>
<feature type="region of interest" description="Disordered" evidence="4">
    <location>
        <begin position="116"/>
        <end position="140"/>
    </location>
</feature>
<evidence type="ECO:0000259" key="5">
    <source>
        <dbReference type="PROSITE" id="PS51084"/>
    </source>
</evidence>
<dbReference type="PANTHER" id="PTHR46648">
    <property type="entry name" value="HIT FAMILY PROTEIN 1"/>
    <property type="match status" value="1"/>
</dbReference>
<feature type="compositionally biased region" description="Basic and acidic residues" evidence="4">
    <location>
        <begin position="120"/>
        <end position="140"/>
    </location>
</feature>
<dbReference type="InterPro" id="IPR036265">
    <property type="entry name" value="HIT-like_sf"/>
</dbReference>
<dbReference type="PROSITE" id="PS00892">
    <property type="entry name" value="HIT_1"/>
    <property type="match status" value="1"/>
</dbReference>
<feature type="short sequence motif" description="Histidine triad motif" evidence="2 3">
    <location>
        <begin position="99"/>
        <end position="103"/>
    </location>
</feature>
<evidence type="ECO:0000256" key="4">
    <source>
        <dbReference type="SAM" id="MobiDB-lite"/>
    </source>
</evidence>
<feature type="active site" description="Tele-AMP-histidine intermediate" evidence="1">
    <location>
        <position position="101"/>
    </location>
</feature>
<organism evidence="6 7">
    <name type="scientific">Anthropogastromicrobium aceti</name>
    <dbReference type="NCBI Taxonomy" id="2981768"/>
    <lineage>
        <taxon>Bacteria</taxon>
        <taxon>Bacillati</taxon>
        <taxon>Bacillota</taxon>
        <taxon>Clostridia</taxon>
        <taxon>Lachnospirales</taxon>
        <taxon>Lachnospiraceae</taxon>
        <taxon>Anthropogastromicrobium</taxon>
    </lineage>
</organism>
<gene>
    <name evidence="6" type="ORF">LKD48_12885</name>
</gene>
<evidence type="ECO:0000313" key="6">
    <source>
        <dbReference type="EMBL" id="MCC2222514.1"/>
    </source>
</evidence>
<dbReference type="GO" id="GO:0009117">
    <property type="term" value="P:nucleotide metabolic process"/>
    <property type="evidence" value="ECO:0007669"/>
    <property type="project" value="TreeGrafter"/>
</dbReference>
<proteinExistence type="predicted"/>
<evidence type="ECO:0000313" key="7">
    <source>
        <dbReference type="Proteomes" id="UP001198200"/>
    </source>
</evidence>
<dbReference type="AlphaFoldDB" id="A0AAE3E688"/>
<dbReference type="InterPro" id="IPR019808">
    <property type="entry name" value="Histidine_triad_CS"/>
</dbReference>
<dbReference type="Pfam" id="PF01230">
    <property type="entry name" value="HIT"/>
    <property type="match status" value="1"/>
</dbReference>
<protein>
    <submittedName>
        <fullName evidence="6">HIT family protein</fullName>
    </submittedName>
</protein>
<dbReference type="Gene3D" id="3.30.428.10">
    <property type="entry name" value="HIT-like"/>
    <property type="match status" value="1"/>
</dbReference>